<organism evidence="1 2">
    <name type="scientific">Euplotes crassus</name>
    <dbReference type="NCBI Taxonomy" id="5936"/>
    <lineage>
        <taxon>Eukaryota</taxon>
        <taxon>Sar</taxon>
        <taxon>Alveolata</taxon>
        <taxon>Ciliophora</taxon>
        <taxon>Intramacronucleata</taxon>
        <taxon>Spirotrichea</taxon>
        <taxon>Hypotrichia</taxon>
        <taxon>Euplotida</taxon>
        <taxon>Euplotidae</taxon>
        <taxon>Moneuplotes</taxon>
    </lineage>
</organism>
<dbReference type="AlphaFoldDB" id="A0AAD1UTP7"/>
<reference evidence="1" key="1">
    <citation type="submission" date="2023-07" db="EMBL/GenBank/DDBJ databases">
        <authorList>
            <consortium name="AG Swart"/>
            <person name="Singh M."/>
            <person name="Singh A."/>
            <person name="Seah K."/>
            <person name="Emmerich C."/>
        </authorList>
    </citation>
    <scope>NUCLEOTIDE SEQUENCE</scope>
    <source>
        <strain evidence="1">DP1</strain>
    </source>
</reference>
<dbReference type="Proteomes" id="UP001295684">
    <property type="component" value="Unassembled WGS sequence"/>
</dbReference>
<evidence type="ECO:0000313" key="1">
    <source>
        <dbReference type="EMBL" id="CAI2371629.1"/>
    </source>
</evidence>
<protein>
    <submittedName>
        <fullName evidence="1">Uncharacterized protein</fullName>
    </submittedName>
</protein>
<name>A0AAD1UTP7_EUPCR</name>
<gene>
    <name evidence="1" type="ORF">ECRASSUSDP1_LOCUS12953</name>
</gene>
<comment type="caution">
    <text evidence="1">The sequence shown here is derived from an EMBL/GenBank/DDBJ whole genome shotgun (WGS) entry which is preliminary data.</text>
</comment>
<evidence type="ECO:0000313" key="2">
    <source>
        <dbReference type="Proteomes" id="UP001295684"/>
    </source>
</evidence>
<keyword evidence="2" id="KW-1185">Reference proteome</keyword>
<sequence length="82" mass="9912">MDIQAFRTQQLCRSQSRHKYYYSFTHDPWCFVVNLVQTYFHLIQTLIAMCLYPTAYQDRTEDIHLYAFIDDGKSLINFVIHQ</sequence>
<dbReference type="EMBL" id="CAMPGE010012874">
    <property type="protein sequence ID" value="CAI2371629.1"/>
    <property type="molecule type" value="Genomic_DNA"/>
</dbReference>
<accession>A0AAD1UTP7</accession>
<proteinExistence type="predicted"/>